<dbReference type="Proteomes" id="UP001286456">
    <property type="component" value="Unassembled WGS sequence"/>
</dbReference>
<keyword evidence="1" id="KW-0472">Membrane</keyword>
<keyword evidence="1" id="KW-1133">Transmembrane helix</keyword>
<keyword evidence="4" id="KW-1185">Reference proteome</keyword>
<evidence type="ECO:0000313" key="3">
    <source>
        <dbReference type="EMBL" id="KAK3332753.1"/>
    </source>
</evidence>
<comment type="caution">
    <text evidence="3">The sequence shown here is derived from an EMBL/GenBank/DDBJ whole genome shotgun (WGS) entry which is preliminary data.</text>
</comment>
<evidence type="ECO:0000313" key="4">
    <source>
        <dbReference type="Proteomes" id="UP001286456"/>
    </source>
</evidence>
<reference evidence="3" key="1">
    <citation type="journal article" date="2023" name="Mol. Phylogenet. Evol.">
        <title>Genome-scale phylogeny and comparative genomics of the fungal order Sordariales.</title>
        <authorList>
            <person name="Hensen N."/>
            <person name="Bonometti L."/>
            <person name="Westerberg I."/>
            <person name="Brannstrom I.O."/>
            <person name="Guillou S."/>
            <person name="Cros-Aarteil S."/>
            <person name="Calhoun S."/>
            <person name="Haridas S."/>
            <person name="Kuo A."/>
            <person name="Mondo S."/>
            <person name="Pangilinan J."/>
            <person name="Riley R."/>
            <person name="LaButti K."/>
            <person name="Andreopoulos B."/>
            <person name="Lipzen A."/>
            <person name="Chen C."/>
            <person name="Yan M."/>
            <person name="Daum C."/>
            <person name="Ng V."/>
            <person name="Clum A."/>
            <person name="Steindorff A."/>
            <person name="Ohm R.A."/>
            <person name="Martin F."/>
            <person name="Silar P."/>
            <person name="Natvig D.O."/>
            <person name="Lalanne C."/>
            <person name="Gautier V."/>
            <person name="Ament-Velasquez S.L."/>
            <person name="Kruys A."/>
            <person name="Hutchinson M.I."/>
            <person name="Powell A.J."/>
            <person name="Barry K."/>
            <person name="Miller A.N."/>
            <person name="Grigoriev I.V."/>
            <person name="Debuchy R."/>
            <person name="Gladieux P."/>
            <person name="Hiltunen Thoren M."/>
            <person name="Johannesson H."/>
        </authorList>
    </citation>
    <scope>NUCLEOTIDE SEQUENCE</scope>
    <source>
        <strain evidence="3">SMH4131-1</strain>
    </source>
</reference>
<feature type="transmembrane region" description="Helical" evidence="1">
    <location>
        <begin position="263"/>
        <end position="283"/>
    </location>
</feature>
<keyword evidence="1" id="KW-0812">Transmembrane</keyword>
<feature type="signal peptide" evidence="2">
    <location>
        <begin position="1"/>
        <end position="26"/>
    </location>
</feature>
<accession>A0AAE0IWT8</accession>
<reference evidence="3" key="2">
    <citation type="submission" date="2023-06" db="EMBL/GenBank/DDBJ databases">
        <authorList>
            <consortium name="Lawrence Berkeley National Laboratory"/>
            <person name="Haridas S."/>
            <person name="Hensen N."/>
            <person name="Bonometti L."/>
            <person name="Westerberg I."/>
            <person name="Brannstrom I.O."/>
            <person name="Guillou S."/>
            <person name="Cros-Aarteil S."/>
            <person name="Calhoun S."/>
            <person name="Kuo A."/>
            <person name="Mondo S."/>
            <person name="Pangilinan J."/>
            <person name="Riley R."/>
            <person name="Labutti K."/>
            <person name="Andreopoulos B."/>
            <person name="Lipzen A."/>
            <person name="Chen C."/>
            <person name="Yanf M."/>
            <person name="Daum C."/>
            <person name="Ng V."/>
            <person name="Clum A."/>
            <person name="Steindorff A."/>
            <person name="Ohm R."/>
            <person name="Martin F."/>
            <person name="Silar P."/>
            <person name="Natvig D."/>
            <person name="Lalanne C."/>
            <person name="Gautier V."/>
            <person name="Ament-Velasquez S.L."/>
            <person name="Kruys A."/>
            <person name="Hutchinson M.I."/>
            <person name="Powell A.J."/>
            <person name="Barry K."/>
            <person name="Miller A.N."/>
            <person name="Grigoriev I.V."/>
            <person name="Debuchy R."/>
            <person name="Gladieux P."/>
            <person name="Thoren M.H."/>
            <person name="Johannesson H."/>
        </authorList>
    </citation>
    <scope>NUCLEOTIDE SEQUENCE</scope>
    <source>
        <strain evidence="3">SMH4131-1</strain>
    </source>
</reference>
<dbReference type="EMBL" id="JAUEPO010000002">
    <property type="protein sequence ID" value="KAK3332753.1"/>
    <property type="molecule type" value="Genomic_DNA"/>
</dbReference>
<organism evidence="3 4">
    <name type="scientific">Cercophora scortea</name>
    <dbReference type="NCBI Taxonomy" id="314031"/>
    <lineage>
        <taxon>Eukaryota</taxon>
        <taxon>Fungi</taxon>
        <taxon>Dikarya</taxon>
        <taxon>Ascomycota</taxon>
        <taxon>Pezizomycotina</taxon>
        <taxon>Sordariomycetes</taxon>
        <taxon>Sordariomycetidae</taxon>
        <taxon>Sordariales</taxon>
        <taxon>Lasiosphaeriaceae</taxon>
        <taxon>Cercophora</taxon>
    </lineage>
</organism>
<proteinExistence type="predicted"/>
<feature type="transmembrane region" description="Helical" evidence="1">
    <location>
        <begin position="104"/>
        <end position="123"/>
    </location>
</feature>
<keyword evidence="2" id="KW-0732">Signal</keyword>
<feature type="chain" id="PRO_5042139111" evidence="2">
    <location>
        <begin position="27"/>
        <end position="617"/>
    </location>
</feature>
<gene>
    <name evidence="3" type="ORF">B0T19DRAFT_353144</name>
</gene>
<feature type="transmembrane region" description="Helical" evidence="1">
    <location>
        <begin position="295"/>
        <end position="315"/>
    </location>
</feature>
<feature type="transmembrane region" description="Helical" evidence="1">
    <location>
        <begin position="473"/>
        <end position="492"/>
    </location>
</feature>
<feature type="transmembrane region" description="Helical" evidence="1">
    <location>
        <begin position="504"/>
        <end position="526"/>
    </location>
</feature>
<feature type="transmembrane region" description="Helical" evidence="1">
    <location>
        <begin position="532"/>
        <end position="556"/>
    </location>
</feature>
<evidence type="ECO:0000256" key="1">
    <source>
        <dbReference type="SAM" id="Phobius"/>
    </source>
</evidence>
<name>A0AAE0IWT8_9PEZI</name>
<feature type="transmembrane region" description="Helical" evidence="1">
    <location>
        <begin position="440"/>
        <end position="461"/>
    </location>
</feature>
<protein>
    <submittedName>
        <fullName evidence="3">Uncharacterized protein</fullName>
    </submittedName>
</protein>
<evidence type="ECO:0000256" key="2">
    <source>
        <dbReference type="SAM" id="SignalP"/>
    </source>
</evidence>
<dbReference type="AlphaFoldDB" id="A0AAE0IWT8"/>
<sequence>MSPRLEPFHITLIFVVLLAIATCTDASDITRFTLCRDKVLAILNNTYTEGNINSETIRSLGYLYEGPVKGLKPSCPRSDWLTLTMEGCYAICGNIIDVAQPADAISITATWIFPLAILLNLPYESYHDRKIRNILGEVLNWLGSPQTALTATLWNVRQIRACHRRSKASSGKLNDAYYVLSCLTQFDISKGLSLPGAAALPDNNLYFKTLVYGLLRPTAHISEALALELRETRDEPVPLDILLTDELLENIAYQLRMLRRRSVIPTLASLALFLVAFVFSVVLTFGDLGTDNDVLYMSLGLFLLWLPILVTFSIVDRNPVSSKRTAALLSRYLYNVDAIRTWSMAQNLTPRLSTLHQIRWWTADAQDTFPVGDFIGQGRRIQYCGLAHAVLECTSPTNNSQDNSMNAGQRRFQFENNIAAYDDCGNRVATSLRGPKPASWYMTALSSSTLVWTEIMMAFMFAFNTPTVGPGCWSGSCFVYGVLSSVAWFVQLCRKQPGPWARGVAFAFNALALGWLLATIVLQVCYFDVTGYWITAAVVGGIVPIFAFLVAVFWWLKCQHLWAAAGDEPRRIDLRRGHRVPGGQPVQGGEMNEAQGVVQGAAGVQMIFVKCDLNWLQ</sequence>